<feature type="domain" description="NmrA-like" evidence="3">
    <location>
        <begin position="6"/>
        <end position="242"/>
    </location>
</feature>
<protein>
    <submittedName>
        <fullName evidence="4">NAD(P)-binding protein</fullName>
    </submittedName>
</protein>
<dbReference type="Proteomes" id="UP000799444">
    <property type="component" value="Unassembled WGS sequence"/>
</dbReference>
<keyword evidence="5" id="KW-1185">Reference proteome</keyword>
<dbReference type="InterPro" id="IPR045312">
    <property type="entry name" value="PCBER-like"/>
</dbReference>
<dbReference type="PANTHER" id="PTHR47706:SF10">
    <property type="entry name" value="NMRA-LIKE DOMAIN-CONTAINING PROTEIN"/>
    <property type="match status" value="1"/>
</dbReference>
<dbReference type="InterPro" id="IPR036291">
    <property type="entry name" value="NAD(P)-bd_dom_sf"/>
</dbReference>
<dbReference type="OrthoDB" id="9974981at2759"/>
<gene>
    <name evidence="4" type="ORF">EJ04DRAFT_510290</name>
</gene>
<dbReference type="Gene3D" id="3.90.25.10">
    <property type="entry name" value="UDP-galactose 4-epimerase, domain 1"/>
    <property type="match status" value="1"/>
</dbReference>
<organism evidence="4 5">
    <name type="scientific">Polyplosphaeria fusca</name>
    <dbReference type="NCBI Taxonomy" id="682080"/>
    <lineage>
        <taxon>Eukaryota</taxon>
        <taxon>Fungi</taxon>
        <taxon>Dikarya</taxon>
        <taxon>Ascomycota</taxon>
        <taxon>Pezizomycotina</taxon>
        <taxon>Dothideomycetes</taxon>
        <taxon>Pleosporomycetidae</taxon>
        <taxon>Pleosporales</taxon>
        <taxon>Tetraplosphaeriaceae</taxon>
        <taxon>Polyplosphaeria</taxon>
    </lineage>
</organism>
<evidence type="ECO:0000259" key="3">
    <source>
        <dbReference type="Pfam" id="PF05368"/>
    </source>
</evidence>
<reference evidence="4" key="1">
    <citation type="journal article" date="2020" name="Stud. Mycol.">
        <title>101 Dothideomycetes genomes: a test case for predicting lifestyles and emergence of pathogens.</title>
        <authorList>
            <person name="Haridas S."/>
            <person name="Albert R."/>
            <person name="Binder M."/>
            <person name="Bloem J."/>
            <person name="Labutti K."/>
            <person name="Salamov A."/>
            <person name="Andreopoulos B."/>
            <person name="Baker S."/>
            <person name="Barry K."/>
            <person name="Bills G."/>
            <person name="Bluhm B."/>
            <person name="Cannon C."/>
            <person name="Castanera R."/>
            <person name="Culley D."/>
            <person name="Daum C."/>
            <person name="Ezra D."/>
            <person name="Gonzalez J."/>
            <person name="Henrissat B."/>
            <person name="Kuo A."/>
            <person name="Liang C."/>
            <person name="Lipzen A."/>
            <person name="Lutzoni F."/>
            <person name="Magnuson J."/>
            <person name="Mondo S."/>
            <person name="Nolan M."/>
            <person name="Ohm R."/>
            <person name="Pangilinan J."/>
            <person name="Park H.-J."/>
            <person name="Ramirez L."/>
            <person name="Alfaro M."/>
            <person name="Sun H."/>
            <person name="Tritt A."/>
            <person name="Yoshinaga Y."/>
            <person name="Zwiers L.-H."/>
            <person name="Turgeon B."/>
            <person name="Goodwin S."/>
            <person name="Spatafora J."/>
            <person name="Crous P."/>
            <person name="Grigoriev I."/>
        </authorList>
    </citation>
    <scope>NUCLEOTIDE SEQUENCE</scope>
    <source>
        <strain evidence="4">CBS 125425</strain>
    </source>
</reference>
<dbReference type="CDD" id="cd05259">
    <property type="entry name" value="PCBER_SDR_a"/>
    <property type="match status" value="1"/>
</dbReference>
<dbReference type="AlphaFoldDB" id="A0A9P4R5M1"/>
<dbReference type="PANTHER" id="PTHR47706">
    <property type="entry name" value="NMRA-LIKE FAMILY PROTEIN"/>
    <property type="match status" value="1"/>
</dbReference>
<dbReference type="EMBL" id="ML996116">
    <property type="protein sequence ID" value="KAF2737395.1"/>
    <property type="molecule type" value="Genomic_DNA"/>
</dbReference>
<evidence type="ECO:0000256" key="2">
    <source>
        <dbReference type="ARBA" id="ARBA00023002"/>
    </source>
</evidence>
<keyword evidence="1" id="KW-0521">NADP</keyword>
<dbReference type="GO" id="GO:0016491">
    <property type="term" value="F:oxidoreductase activity"/>
    <property type="evidence" value="ECO:0007669"/>
    <property type="project" value="UniProtKB-KW"/>
</dbReference>
<dbReference type="Pfam" id="PF05368">
    <property type="entry name" value="NmrA"/>
    <property type="match status" value="1"/>
</dbReference>
<dbReference type="SUPFAM" id="SSF51735">
    <property type="entry name" value="NAD(P)-binding Rossmann-fold domains"/>
    <property type="match status" value="1"/>
</dbReference>
<dbReference type="InterPro" id="IPR008030">
    <property type="entry name" value="NmrA-like"/>
</dbReference>
<sequence length="314" mass="34168">MSALENIIIAGATGSVGAPILKALLEEPSLNITILTRTGSSAKFPEGIPVKTVSDAYTVKELTEAFEGQDAVLVALSTGPVTKDDLALRIIDAAVAAGVKRFIPSEFAANNLDPRARKLVPVFDAKGRMLEYLQKKAYESNGKLTWTSFSCGSWLDWGLNPAKSGNFLGIDVKNRKATVWDSGDSKFTMTTARNTGLAVVRALLKPGETANKQVFLNDFLTSSNEIIASLEKQTGEKWNVERKESKPVMEESRRQFDAGDFNAVYPLIALSFVGDIEVGHNFPKEQKIWNEQLGLPAESFDGVIKEAIELANRG</sequence>
<name>A0A9P4R5M1_9PLEO</name>
<proteinExistence type="predicted"/>
<evidence type="ECO:0000313" key="5">
    <source>
        <dbReference type="Proteomes" id="UP000799444"/>
    </source>
</evidence>
<evidence type="ECO:0000313" key="4">
    <source>
        <dbReference type="EMBL" id="KAF2737395.1"/>
    </source>
</evidence>
<accession>A0A9P4R5M1</accession>
<keyword evidence="2" id="KW-0560">Oxidoreductase</keyword>
<comment type="caution">
    <text evidence="4">The sequence shown here is derived from an EMBL/GenBank/DDBJ whole genome shotgun (WGS) entry which is preliminary data.</text>
</comment>
<dbReference type="Gene3D" id="3.40.50.720">
    <property type="entry name" value="NAD(P)-binding Rossmann-like Domain"/>
    <property type="match status" value="1"/>
</dbReference>
<dbReference type="InterPro" id="IPR051609">
    <property type="entry name" value="NmrA/Isoflavone_reductase-like"/>
</dbReference>
<evidence type="ECO:0000256" key="1">
    <source>
        <dbReference type="ARBA" id="ARBA00022857"/>
    </source>
</evidence>